<evidence type="ECO:0000256" key="4">
    <source>
        <dbReference type="ARBA" id="ARBA00023204"/>
    </source>
</evidence>
<dbReference type="AlphaFoldDB" id="A0A381P9I9"/>
<dbReference type="InterPro" id="IPR010994">
    <property type="entry name" value="RuvA_2-like"/>
</dbReference>
<keyword evidence="2" id="KW-0227">DNA damage</keyword>
<dbReference type="InterPro" id="IPR011114">
    <property type="entry name" value="RuvA_C"/>
</dbReference>
<dbReference type="Pfam" id="PF14520">
    <property type="entry name" value="HHH_5"/>
    <property type="match status" value="1"/>
</dbReference>
<evidence type="ECO:0000313" key="6">
    <source>
        <dbReference type="EMBL" id="SUZ63636.1"/>
    </source>
</evidence>
<dbReference type="SUPFAM" id="SSF50249">
    <property type="entry name" value="Nucleic acid-binding proteins"/>
    <property type="match status" value="1"/>
</dbReference>
<protein>
    <recommendedName>
        <fullName evidence="5">Helix-hairpin-helix DNA-binding motif class 1 domain-containing protein</fullName>
    </recommendedName>
</protein>
<dbReference type="InterPro" id="IPR013849">
    <property type="entry name" value="DNA_helicase_Holl-junc_RuvA_I"/>
</dbReference>
<dbReference type="InterPro" id="IPR000085">
    <property type="entry name" value="RuvA"/>
</dbReference>
<dbReference type="CDD" id="cd14332">
    <property type="entry name" value="UBA_RuvA_C"/>
    <property type="match status" value="1"/>
</dbReference>
<name>A0A381P9I9_9ZZZZ</name>
<dbReference type="Gene3D" id="1.10.150.20">
    <property type="entry name" value="5' to 3' exonuclease, C-terminal subdomain"/>
    <property type="match status" value="1"/>
</dbReference>
<dbReference type="GO" id="GO:0005524">
    <property type="term" value="F:ATP binding"/>
    <property type="evidence" value="ECO:0007669"/>
    <property type="project" value="InterPro"/>
</dbReference>
<evidence type="ECO:0000256" key="2">
    <source>
        <dbReference type="ARBA" id="ARBA00022763"/>
    </source>
</evidence>
<evidence type="ECO:0000256" key="1">
    <source>
        <dbReference type="ARBA" id="ARBA00022490"/>
    </source>
</evidence>
<evidence type="ECO:0000259" key="5">
    <source>
        <dbReference type="SMART" id="SM00278"/>
    </source>
</evidence>
<dbReference type="GO" id="GO:0006281">
    <property type="term" value="P:DNA repair"/>
    <property type="evidence" value="ECO:0007669"/>
    <property type="project" value="UniProtKB-KW"/>
</dbReference>
<feature type="domain" description="Helix-hairpin-helix DNA-binding motif class 1" evidence="5">
    <location>
        <begin position="65"/>
        <end position="84"/>
    </location>
</feature>
<dbReference type="GO" id="GO:0006310">
    <property type="term" value="P:DNA recombination"/>
    <property type="evidence" value="ECO:0007669"/>
    <property type="project" value="InterPro"/>
</dbReference>
<evidence type="ECO:0000256" key="3">
    <source>
        <dbReference type="ARBA" id="ARBA00023125"/>
    </source>
</evidence>
<dbReference type="SUPFAM" id="SSF47781">
    <property type="entry name" value="RuvA domain 2-like"/>
    <property type="match status" value="1"/>
</dbReference>
<feature type="domain" description="Helix-hairpin-helix DNA-binding motif class 1" evidence="5">
    <location>
        <begin position="100"/>
        <end position="119"/>
    </location>
</feature>
<reference evidence="6" key="1">
    <citation type="submission" date="2018-05" db="EMBL/GenBank/DDBJ databases">
        <authorList>
            <person name="Lanie J.A."/>
            <person name="Ng W.-L."/>
            <person name="Kazmierczak K.M."/>
            <person name="Andrzejewski T.M."/>
            <person name="Davidsen T.M."/>
            <person name="Wayne K.J."/>
            <person name="Tettelin H."/>
            <person name="Glass J.I."/>
            <person name="Rusch D."/>
            <person name="Podicherti R."/>
            <person name="Tsui H.-C.T."/>
            <person name="Winkler M.E."/>
        </authorList>
    </citation>
    <scope>NUCLEOTIDE SEQUENCE</scope>
</reference>
<keyword evidence="4" id="KW-0234">DNA repair</keyword>
<dbReference type="InterPro" id="IPR003583">
    <property type="entry name" value="Hlx-hairpin-Hlx_DNA-bd_motif"/>
</dbReference>
<dbReference type="HAMAP" id="MF_00031">
    <property type="entry name" value="DNA_HJ_migration_RuvA"/>
    <property type="match status" value="1"/>
</dbReference>
<gene>
    <name evidence="6" type="ORF">METZ01_LOCUS16490</name>
</gene>
<organism evidence="6">
    <name type="scientific">marine metagenome</name>
    <dbReference type="NCBI Taxonomy" id="408172"/>
    <lineage>
        <taxon>unclassified sequences</taxon>
        <taxon>metagenomes</taxon>
        <taxon>ecological metagenomes</taxon>
    </lineage>
</organism>
<sequence>VKSKSATEVVVDVSGVAFYVVLSVPTADHLPKVGEEVEIRTYLNVREDAMELYGFEDEEELTLFKMLIGISKIGPKVAMGILSGTNPGEFKKRIVAGDVAALTALPGIGPKTAKRIIVELKDKFVVTGDDDVMMLDGEVPDQFADALATLTALGFHRSDGFRVLSDMQRKDQLSGNVEEIVKIALTKL</sequence>
<feature type="non-terminal residue" evidence="6">
    <location>
        <position position="1"/>
    </location>
</feature>
<dbReference type="Pfam" id="PF01330">
    <property type="entry name" value="RuvA_N"/>
    <property type="match status" value="1"/>
</dbReference>
<dbReference type="NCBIfam" id="TIGR00084">
    <property type="entry name" value="ruvA"/>
    <property type="match status" value="1"/>
</dbReference>
<keyword evidence="1" id="KW-0963">Cytoplasm</keyword>
<dbReference type="GO" id="GO:0003677">
    <property type="term" value="F:DNA binding"/>
    <property type="evidence" value="ECO:0007669"/>
    <property type="project" value="UniProtKB-KW"/>
</dbReference>
<dbReference type="EMBL" id="UINC01000921">
    <property type="protein sequence ID" value="SUZ63636.1"/>
    <property type="molecule type" value="Genomic_DNA"/>
</dbReference>
<dbReference type="InterPro" id="IPR012340">
    <property type="entry name" value="NA-bd_OB-fold"/>
</dbReference>
<dbReference type="SMART" id="SM00278">
    <property type="entry name" value="HhH1"/>
    <property type="match status" value="2"/>
</dbReference>
<dbReference type="GO" id="GO:0009378">
    <property type="term" value="F:four-way junction helicase activity"/>
    <property type="evidence" value="ECO:0007669"/>
    <property type="project" value="InterPro"/>
</dbReference>
<dbReference type="Gene3D" id="2.40.50.140">
    <property type="entry name" value="Nucleic acid-binding proteins"/>
    <property type="match status" value="1"/>
</dbReference>
<accession>A0A381P9I9</accession>
<proteinExistence type="inferred from homology"/>
<dbReference type="GO" id="GO:0009379">
    <property type="term" value="C:Holliday junction helicase complex"/>
    <property type="evidence" value="ECO:0007669"/>
    <property type="project" value="InterPro"/>
</dbReference>
<keyword evidence="3" id="KW-0238">DNA-binding</keyword>